<dbReference type="Gene3D" id="1.20.1740.10">
    <property type="entry name" value="Amino acid/polyamine transporter I"/>
    <property type="match status" value="1"/>
</dbReference>
<evidence type="ECO:0000256" key="4">
    <source>
        <dbReference type="ARBA" id="ARBA00022544"/>
    </source>
</evidence>
<dbReference type="RefSeq" id="WP_061969732.1">
    <property type="nucleotide sequence ID" value="NZ_FMAV01000001.1"/>
</dbReference>
<feature type="transmembrane region" description="Helical" evidence="8">
    <location>
        <begin position="305"/>
        <end position="322"/>
    </location>
</feature>
<evidence type="ECO:0000256" key="6">
    <source>
        <dbReference type="ARBA" id="ARBA00022989"/>
    </source>
</evidence>
<dbReference type="AlphaFoldDB" id="A0A0V8JE60"/>
<feature type="transmembrane region" description="Helical" evidence="8">
    <location>
        <begin position="271"/>
        <end position="293"/>
    </location>
</feature>
<feature type="transmembrane region" description="Helical" evidence="8">
    <location>
        <begin position="84"/>
        <end position="109"/>
    </location>
</feature>
<feature type="transmembrane region" description="Helical" evidence="8">
    <location>
        <begin position="334"/>
        <end position="356"/>
    </location>
</feature>
<evidence type="ECO:0000256" key="2">
    <source>
        <dbReference type="ARBA" id="ARBA00007998"/>
    </source>
</evidence>
<dbReference type="InterPro" id="IPR004761">
    <property type="entry name" value="Spore_GerAB"/>
</dbReference>
<protein>
    <submittedName>
        <fullName evidence="9">Spore gernimation protein</fullName>
    </submittedName>
</protein>
<evidence type="ECO:0000256" key="7">
    <source>
        <dbReference type="ARBA" id="ARBA00023136"/>
    </source>
</evidence>
<dbReference type="Proteomes" id="UP000054099">
    <property type="component" value="Unassembled WGS sequence"/>
</dbReference>
<keyword evidence="10" id="KW-1185">Reference proteome</keyword>
<comment type="caution">
    <text evidence="9">The sequence shown here is derived from an EMBL/GenBank/DDBJ whole genome shotgun (WGS) entry which is preliminary data.</text>
</comment>
<dbReference type="GO" id="GO:0009847">
    <property type="term" value="P:spore germination"/>
    <property type="evidence" value="ECO:0007669"/>
    <property type="project" value="InterPro"/>
</dbReference>
<dbReference type="PANTHER" id="PTHR34975">
    <property type="entry name" value="SPORE GERMINATION PROTEIN A2"/>
    <property type="match status" value="1"/>
</dbReference>
<organism evidence="9 10">
    <name type="scientific">Fictibacillus enclensis</name>
    <dbReference type="NCBI Taxonomy" id="1017270"/>
    <lineage>
        <taxon>Bacteria</taxon>
        <taxon>Bacillati</taxon>
        <taxon>Bacillota</taxon>
        <taxon>Bacilli</taxon>
        <taxon>Bacillales</taxon>
        <taxon>Fictibacillaceae</taxon>
        <taxon>Fictibacillus</taxon>
    </lineage>
</organism>
<dbReference type="Pfam" id="PF03845">
    <property type="entry name" value="Spore_permease"/>
    <property type="match status" value="1"/>
</dbReference>
<comment type="similarity">
    <text evidence="2">Belongs to the amino acid-polyamine-organocation (APC) superfamily. Spore germination protein (SGP) (TC 2.A.3.9) family.</text>
</comment>
<proteinExistence type="inferred from homology"/>
<dbReference type="GO" id="GO:0016020">
    <property type="term" value="C:membrane"/>
    <property type="evidence" value="ECO:0007669"/>
    <property type="project" value="UniProtKB-SubCell"/>
</dbReference>
<dbReference type="OrthoDB" id="2380240at2"/>
<sequence length="365" mass="42849">MKSLLDERHLVSSFYVFFLIYTNIIGIGIMSFQRDITKDAGYDAWISIILSSISIHILVWMIYRILGIANNDIIHVHKFCFGKWIGALFNIFVIFYFLILALIVFRVYIEVVQVWLFPLMKTWQISLILLVLIYYIVSGGFRVITGMCFWGTILPLIILFPLNFFSLEFADFHNLLPVFNHSLKEIVSSSKAMLFQYVGFETLFMFYPFIKNPDRSQKWAHFGLLFSSLLYLIIALITFVFFSEGQLNHTIWPTLAQMKIAKFNLVERVEFIVVSIWLLLILPNVSVKIWAGCRAIKKVINVKQRISLVIVLVLFFIISNVLKERIQIERLNEMYSNIAFYFVYLYIPFLFLYIHIKHKITKGGF</sequence>
<feature type="transmembrane region" description="Helical" evidence="8">
    <location>
        <begin position="222"/>
        <end position="242"/>
    </location>
</feature>
<gene>
    <name evidence="9" type="ORF">AS030_06690</name>
</gene>
<dbReference type="EMBL" id="LNQN01000001">
    <property type="protein sequence ID" value="KSU85196.1"/>
    <property type="molecule type" value="Genomic_DNA"/>
</dbReference>
<reference evidence="9 10" key="1">
    <citation type="journal article" date="2014" name="Antonie Van Leeuwenhoek">
        <title>Fictibacillus enclensis sp. nov., isolated from marine sediment.</title>
        <authorList>
            <person name="Dastager S.G."/>
            <person name="Mawlankar R."/>
            <person name="Srinivasan K."/>
            <person name="Tang S.K."/>
            <person name="Lee J.C."/>
            <person name="Ramana V.V."/>
            <person name="Shouche Y.S."/>
        </authorList>
    </citation>
    <scope>NUCLEOTIDE SEQUENCE [LARGE SCALE GENOMIC DNA]</scope>
    <source>
        <strain evidence="9 10">NIO-1003</strain>
    </source>
</reference>
<evidence type="ECO:0000313" key="9">
    <source>
        <dbReference type="EMBL" id="KSU85196.1"/>
    </source>
</evidence>
<evidence type="ECO:0000313" key="10">
    <source>
        <dbReference type="Proteomes" id="UP000054099"/>
    </source>
</evidence>
<evidence type="ECO:0000256" key="1">
    <source>
        <dbReference type="ARBA" id="ARBA00004141"/>
    </source>
</evidence>
<evidence type="ECO:0000256" key="5">
    <source>
        <dbReference type="ARBA" id="ARBA00022692"/>
    </source>
</evidence>
<comment type="subcellular location">
    <subcellularLocation>
        <location evidence="1">Membrane</location>
        <topology evidence="1">Multi-pass membrane protein</topology>
    </subcellularLocation>
</comment>
<feature type="transmembrane region" description="Helical" evidence="8">
    <location>
        <begin position="115"/>
        <end position="137"/>
    </location>
</feature>
<feature type="transmembrane region" description="Helical" evidence="8">
    <location>
        <begin position="192"/>
        <end position="210"/>
    </location>
</feature>
<keyword evidence="6 8" id="KW-1133">Transmembrane helix</keyword>
<keyword evidence="7 8" id="KW-0472">Membrane</keyword>
<evidence type="ECO:0000256" key="3">
    <source>
        <dbReference type="ARBA" id="ARBA00022448"/>
    </source>
</evidence>
<name>A0A0V8JE60_9BACL</name>
<accession>A0A0V8JE60</accession>
<evidence type="ECO:0000256" key="8">
    <source>
        <dbReference type="SAM" id="Phobius"/>
    </source>
</evidence>
<keyword evidence="5 8" id="KW-0812">Transmembrane</keyword>
<keyword evidence="4" id="KW-0309">Germination</keyword>
<feature type="transmembrane region" description="Helical" evidence="8">
    <location>
        <begin position="44"/>
        <end position="63"/>
    </location>
</feature>
<keyword evidence="3" id="KW-0813">Transport</keyword>
<feature type="transmembrane region" description="Helical" evidence="8">
    <location>
        <begin position="12"/>
        <end position="32"/>
    </location>
</feature>
<feature type="transmembrane region" description="Helical" evidence="8">
    <location>
        <begin position="149"/>
        <end position="172"/>
    </location>
</feature>
<dbReference type="NCBIfam" id="TIGR00912">
    <property type="entry name" value="2A0309"/>
    <property type="match status" value="1"/>
</dbReference>
<dbReference type="PANTHER" id="PTHR34975:SF2">
    <property type="entry name" value="SPORE GERMINATION PROTEIN A2"/>
    <property type="match status" value="1"/>
</dbReference>